<dbReference type="PROSITE" id="PS51191">
    <property type="entry name" value="FEMABX"/>
    <property type="match status" value="1"/>
</dbReference>
<gene>
    <name evidence="7" type="ORF">G6Z02_11930</name>
</gene>
<organism evidence="7">
    <name type="scientific">Clostridium perfringens</name>
    <dbReference type="NCBI Taxonomy" id="1502"/>
    <lineage>
        <taxon>Bacteria</taxon>
        <taxon>Bacillati</taxon>
        <taxon>Bacillota</taxon>
        <taxon>Clostridia</taxon>
        <taxon>Eubacteriales</taxon>
        <taxon>Clostridiaceae</taxon>
        <taxon>Clostridium</taxon>
    </lineage>
</organism>
<evidence type="ECO:0000256" key="6">
    <source>
        <dbReference type="ARBA" id="ARBA00023316"/>
    </source>
</evidence>
<keyword evidence="5 7" id="KW-0012">Acyltransferase</keyword>
<proteinExistence type="inferred from homology"/>
<protein>
    <submittedName>
        <fullName evidence="7">Aminoacyltransferase</fullName>
    </submittedName>
</protein>
<comment type="similarity">
    <text evidence="1">Belongs to the FemABX family.</text>
</comment>
<dbReference type="Gene3D" id="3.40.630.30">
    <property type="match status" value="1"/>
</dbReference>
<keyword evidence="4" id="KW-0573">Peptidoglycan synthesis</keyword>
<dbReference type="SUPFAM" id="SSF55729">
    <property type="entry name" value="Acyl-CoA N-acyltransferases (Nat)"/>
    <property type="match status" value="1"/>
</dbReference>
<sequence>MKIDIYFNHNYSKLYENVENGETKVFKLNCEYGEIESIFIKRKIDFYKKEEIYDITTPYGYGGPRIVWVDDDNKDKLIEIYEREFKKFCEKEKIISEFIRFHPIIKNADDFKNVYYIEKNRITLGTDLSSFDDPVSSEFSKSCRKNIRRALKAGVKYEVDENLASLDEFINIYYSTMDRNNASEFYYFDKQYFEKCIEYFPNNIIIVKAILNGITIAAGFYFIVNDIIHIHLSGTLDKYLYLSPAYILRYAVTLWGKEKGYKLIHHGGGRTNSEDDGLYKFKKNFSKHTEFDFYIGKKIWNLDLYKEMCDLKNVNYEDQYFPSYRK</sequence>
<dbReference type="InterPro" id="IPR003447">
    <property type="entry name" value="FEMABX"/>
</dbReference>
<reference evidence="7" key="1">
    <citation type="submission" date="2020-02" db="EMBL/GenBank/DDBJ databases">
        <title>Genomic Insights into the Phylogeny and Genetic Plasticity of the Human and Animal Enteric Pathogen Clostridium perfringens.</title>
        <authorList>
            <person name="Feng Y."/>
            <person name="Hu Y."/>
        </authorList>
    </citation>
    <scope>NUCLEOTIDE SEQUENCE</scope>
    <source>
        <strain evidence="7">CP-08</strain>
    </source>
</reference>
<evidence type="ECO:0000313" key="7">
    <source>
        <dbReference type="EMBL" id="NGT90899.1"/>
    </source>
</evidence>
<keyword evidence="6" id="KW-0961">Cell wall biogenesis/degradation</keyword>
<keyword evidence="2 7" id="KW-0808">Transferase</keyword>
<comment type="caution">
    <text evidence="7">The sequence shown here is derived from an EMBL/GenBank/DDBJ whole genome shotgun (WGS) entry which is preliminary data.</text>
</comment>
<evidence type="ECO:0000256" key="1">
    <source>
        <dbReference type="ARBA" id="ARBA00009943"/>
    </source>
</evidence>
<dbReference type="GO" id="GO:0008360">
    <property type="term" value="P:regulation of cell shape"/>
    <property type="evidence" value="ECO:0007669"/>
    <property type="project" value="UniProtKB-KW"/>
</dbReference>
<keyword evidence="3" id="KW-0133">Cell shape</keyword>
<dbReference type="InterPro" id="IPR016181">
    <property type="entry name" value="Acyl_CoA_acyltransferase"/>
</dbReference>
<name>A0A6G4ZH97_CLOPF</name>
<dbReference type="GO" id="GO:0016755">
    <property type="term" value="F:aminoacyltransferase activity"/>
    <property type="evidence" value="ECO:0007669"/>
    <property type="project" value="InterPro"/>
</dbReference>
<evidence type="ECO:0000256" key="5">
    <source>
        <dbReference type="ARBA" id="ARBA00023315"/>
    </source>
</evidence>
<dbReference type="AlphaFoldDB" id="A0A6G4ZH97"/>
<evidence type="ECO:0000256" key="4">
    <source>
        <dbReference type="ARBA" id="ARBA00022984"/>
    </source>
</evidence>
<dbReference type="EMBL" id="JAALNF010000006">
    <property type="protein sequence ID" value="NGT90899.1"/>
    <property type="molecule type" value="Genomic_DNA"/>
</dbReference>
<dbReference type="Pfam" id="PF02388">
    <property type="entry name" value="FemAB"/>
    <property type="match status" value="2"/>
</dbReference>
<dbReference type="RefSeq" id="WP_164792312.1">
    <property type="nucleotide sequence ID" value="NZ_CBCSCV010000012.1"/>
</dbReference>
<dbReference type="GO" id="GO:0071555">
    <property type="term" value="P:cell wall organization"/>
    <property type="evidence" value="ECO:0007669"/>
    <property type="project" value="UniProtKB-KW"/>
</dbReference>
<dbReference type="PANTHER" id="PTHR36174">
    <property type="entry name" value="LIPID II:GLYCINE GLYCYLTRANSFERASE"/>
    <property type="match status" value="1"/>
</dbReference>
<evidence type="ECO:0000256" key="3">
    <source>
        <dbReference type="ARBA" id="ARBA00022960"/>
    </source>
</evidence>
<dbReference type="PANTHER" id="PTHR36174:SF1">
    <property type="entry name" value="LIPID II:GLYCINE GLYCYLTRANSFERASE"/>
    <property type="match status" value="1"/>
</dbReference>
<dbReference type="InterPro" id="IPR050644">
    <property type="entry name" value="PG_Glycine_Bridge_Synth"/>
</dbReference>
<accession>A0A6G4ZH97</accession>
<evidence type="ECO:0000256" key="2">
    <source>
        <dbReference type="ARBA" id="ARBA00022679"/>
    </source>
</evidence>
<dbReference type="GO" id="GO:0009252">
    <property type="term" value="P:peptidoglycan biosynthetic process"/>
    <property type="evidence" value="ECO:0007669"/>
    <property type="project" value="UniProtKB-KW"/>
</dbReference>